<reference evidence="12 13" key="1">
    <citation type="journal article" date="2016" name="ISME J.">
        <title>Chasing the elusive Euryarchaeota class WSA2: genomes reveal a uniquely fastidious methyl-reducing methanogen.</title>
        <authorList>
            <person name="Nobu M.K."/>
            <person name="Narihiro T."/>
            <person name="Kuroda K."/>
            <person name="Mei R."/>
            <person name="Liu W.T."/>
        </authorList>
    </citation>
    <scope>NUCLEOTIDE SEQUENCE [LARGE SCALE GENOMIC DNA]</scope>
    <source>
        <strain evidence="9">B03fssc0709_Meth_Bin005</strain>
        <strain evidence="10">B15fssc0709_Meth_Bin003</strain>
        <strain evidence="11">BMIXfssc0709_Meth_Bin006</strain>
    </source>
</reference>
<dbReference type="AlphaFoldDB" id="A0A150IK91"/>
<evidence type="ECO:0000256" key="8">
    <source>
        <dbReference type="SAM" id="Phobius"/>
    </source>
</evidence>
<accession>A0A150IK91</accession>
<dbReference type="Proteomes" id="UP000091929">
    <property type="component" value="Unassembled WGS sequence"/>
</dbReference>
<evidence type="ECO:0000256" key="7">
    <source>
        <dbReference type="ARBA" id="ARBA00023136"/>
    </source>
</evidence>
<dbReference type="InterPro" id="IPR044878">
    <property type="entry name" value="UbiA_sf"/>
</dbReference>
<evidence type="ECO:0000313" key="9">
    <source>
        <dbReference type="EMBL" id="KYC45084.1"/>
    </source>
</evidence>
<feature type="transmembrane region" description="Helical" evidence="8">
    <location>
        <begin position="154"/>
        <end position="172"/>
    </location>
</feature>
<protein>
    <submittedName>
        <fullName evidence="9">1,4-dihydroxy-2-naphthoate octaprenyltransferase</fullName>
    </submittedName>
</protein>
<dbReference type="CDD" id="cd13962">
    <property type="entry name" value="PT_UbiA_UBIAD1"/>
    <property type="match status" value="1"/>
</dbReference>
<feature type="transmembrane region" description="Helical" evidence="8">
    <location>
        <begin position="225"/>
        <end position="246"/>
    </location>
</feature>
<keyword evidence="4 9" id="KW-0808">Transferase</keyword>
<keyword evidence="3" id="KW-0474">Menaquinone biosynthesis</keyword>
<dbReference type="Pfam" id="PF01040">
    <property type="entry name" value="UbiA"/>
    <property type="match status" value="1"/>
</dbReference>
<accession>A0A150J263</accession>
<dbReference type="Gene3D" id="1.10.357.140">
    <property type="entry name" value="UbiA prenyltransferase"/>
    <property type="match status" value="1"/>
</dbReference>
<dbReference type="InterPro" id="IPR026046">
    <property type="entry name" value="UBIAD1"/>
</dbReference>
<evidence type="ECO:0000256" key="4">
    <source>
        <dbReference type="ARBA" id="ARBA00022679"/>
    </source>
</evidence>
<dbReference type="EMBL" id="LNGF01000003">
    <property type="protein sequence ID" value="KYC48524.1"/>
    <property type="molecule type" value="Genomic_DNA"/>
</dbReference>
<feature type="transmembrane region" description="Helical" evidence="8">
    <location>
        <begin position="252"/>
        <end position="270"/>
    </location>
</feature>
<comment type="pathway">
    <text evidence="2">Quinol/quinone metabolism; menaquinone biosynthesis.</text>
</comment>
<evidence type="ECO:0000256" key="6">
    <source>
        <dbReference type="ARBA" id="ARBA00022989"/>
    </source>
</evidence>
<dbReference type="Proteomes" id="UP000092401">
    <property type="component" value="Unassembled WGS sequence"/>
</dbReference>
<feature type="transmembrane region" description="Helical" evidence="8">
    <location>
        <begin position="46"/>
        <end position="66"/>
    </location>
</feature>
<keyword evidence="7 8" id="KW-0472">Membrane</keyword>
<evidence type="ECO:0000313" key="10">
    <source>
        <dbReference type="EMBL" id="KYC48524.1"/>
    </source>
</evidence>
<keyword evidence="5 8" id="KW-0812">Transmembrane</keyword>
<evidence type="ECO:0000256" key="1">
    <source>
        <dbReference type="ARBA" id="ARBA00004651"/>
    </source>
</evidence>
<dbReference type="InterPro" id="IPR000537">
    <property type="entry name" value="UbiA_prenyltransferase"/>
</dbReference>
<comment type="subcellular location">
    <subcellularLocation>
        <location evidence="1">Cell membrane</location>
        <topology evidence="1">Multi-pass membrane protein</topology>
    </subcellularLocation>
</comment>
<feature type="transmembrane region" description="Helical" evidence="8">
    <location>
        <begin position="99"/>
        <end position="116"/>
    </location>
</feature>
<evidence type="ECO:0000313" key="13">
    <source>
        <dbReference type="Proteomes" id="UP000092401"/>
    </source>
</evidence>
<keyword evidence="6 8" id="KW-1133">Transmembrane helix</keyword>
<dbReference type="UniPathway" id="UPA00079"/>
<gene>
    <name evidence="9" type="ORF">APG10_01180</name>
    <name evidence="10" type="ORF">APG11_00194</name>
    <name evidence="11" type="ORF">APG12_00232</name>
</gene>
<evidence type="ECO:0000256" key="3">
    <source>
        <dbReference type="ARBA" id="ARBA00022428"/>
    </source>
</evidence>
<sequence length="305" mass="34828">MISKNKIISWIKLMRLEFYSMPFVVYSLGALISYKFNGDFLSINYILGYLIIFLIELLTVFTNEYYDFETDKLNKNPTRFTGGSRMLVENKISIKELKTALLFVLLFLLILSGYLLKITFFSYQVSFLLVIGIIFGVSYTTPPLKFSYRGVGELDVAFIHGFYVILCGYVFQKGILDATIIWVIAIPIFFSSLVGVSLAGITDIDSDIFVSKKSIVVLLGPKNTLILSTACSLITGIFGIYLYYVFSSWQLNFLYLLLPLYSIYLSYNFLSKMRIKNYEIGISKMIIRSMILIALSSFIPLIIFI</sequence>
<dbReference type="GO" id="GO:0009234">
    <property type="term" value="P:menaquinone biosynthetic process"/>
    <property type="evidence" value="ECO:0007669"/>
    <property type="project" value="UniProtKB-UniPathway"/>
</dbReference>
<dbReference type="PANTHER" id="PTHR13929">
    <property type="entry name" value="1,4-DIHYDROXY-2-NAPHTHOATE OCTAPRENYLTRANSFERASE"/>
    <property type="match status" value="1"/>
</dbReference>
<evidence type="ECO:0000256" key="2">
    <source>
        <dbReference type="ARBA" id="ARBA00004863"/>
    </source>
</evidence>
<dbReference type="EMBL" id="LNGE01000031">
    <property type="protein sequence ID" value="KYC45084.1"/>
    <property type="molecule type" value="Genomic_DNA"/>
</dbReference>
<evidence type="ECO:0000256" key="5">
    <source>
        <dbReference type="ARBA" id="ARBA00022692"/>
    </source>
</evidence>
<organism evidence="9 13">
    <name type="scientific">Candidatus Methanofastidiosum methylothiophilum</name>
    <dbReference type="NCBI Taxonomy" id="1705564"/>
    <lineage>
        <taxon>Archaea</taxon>
        <taxon>Methanobacteriati</taxon>
        <taxon>Methanobacteriota</taxon>
        <taxon>Stenosarchaea group</taxon>
        <taxon>Candidatus Methanofastidiosia</taxon>
        <taxon>Candidatus Methanofastidiosales</taxon>
        <taxon>Candidatus Methanofastidiosaceae</taxon>
        <taxon>Candidatus Methanofastidiosum</taxon>
    </lineage>
</organism>
<evidence type="ECO:0000313" key="11">
    <source>
        <dbReference type="EMBL" id="KYC51306.1"/>
    </source>
</evidence>
<evidence type="ECO:0000313" key="12">
    <source>
        <dbReference type="Proteomes" id="UP000091929"/>
    </source>
</evidence>
<feature type="transmembrane region" description="Helical" evidence="8">
    <location>
        <begin position="178"/>
        <end position="204"/>
    </location>
</feature>
<feature type="transmembrane region" description="Helical" evidence="8">
    <location>
        <begin position="122"/>
        <end position="142"/>
    </location>
</feature>
<dbReference type="EMBL" id="LNJC01000002">
    <property type="protein sequence ID" value="KYC51306.1"/>
    <property type="molecule type" value="Genomic_DNA"/>
</dbReference>
<comment type="caution">
    <text evidence="9">The sequence shown here is derived from an EMBL/GenBank/DDBJ whole genome shotgun (WGS) entry which is preliminary data.</text>
</comment>
<proteinExistence type="predicted"/>
<dbReference type="GO" id="GO:0004659">
    <property type="term" value="F:prenyltransferase activity"/>
    <property type="evidence" value="ECO:0007669"/>
    <property type="project" value="InterPro"/>
</dbReference>
<dbReference type="PANTHER" id="PTHR13929:SF0">
    <property type="entry name" value="UBIA PRENYLTRANSFERASE DOMAIN-CONTAINING PROTEIN 1"/>
    <property type="match status" value="1"/>
</dbReference>
<dbReference type="GO" id="GO:0042371">
    <property type="term" value="P:vitamin K biosynthetic process"/>
    <property type="evidence" value="ECO:0007669"/>
    <property type="project" value="TreeGrafter"/>
</dbReference>
<dbReference type="Proteomes" id="UP000092403">
    <property type="component" value="Unassembled WGS sequence"/>
</dbReference>
<feature type="transmembrane region" description="Helical" evidence="8">
    <location>
        <begin position="282"/>
        <end position="304"/>
    </location>
</feature>
<accession>A0A150IV46</accession>
<dbReference type="GO" id="GO:0005886">
    <property type="term" value="C:plasma membrane"/>
    <property type="evidence" value="ECO:0007669"/>
    <property type="project" value="UniProtKB-SubCell"/>
</dbReference>
<name>A0A150IK91_9EURY</name>